<reference evidence="4 5" key="1">
    <citation type="submission" date="2018-04" db="EMBL/GenBank/DDBJ databases">
        <title>Pelagivirga bohaiensis gen. nov., sp. nov., a bacterium isolated from the Bohai Sea.</title>
        <authorList>
            <person name="Ji X."/>
        </authorList>
    </citation>
    <scope>NUCLEOTIDE SEQUENCE [LARGE SCALE GENOMIC DNA]</scope>
    <source>
        <strain evidence="4 5">BH-SD19</strain>
    </source>
</reference>
<keyword evidence="2" id="KW-0169">Cobalamin biosynthesis</keyword>
<proteinExistence type="predicted"/>
<dbReference type="PANTHER" id="PTHR36925:SF1">
    <property type="entry name" value="COBALT-PRECORRIN-6A REDUCTASE"/>
    <property type="match status" value="1"/>
</dbReference>
<accession>A0A2T7G575</accession>
<dbReference type="InterPro" id="IPR003723">
    <property type="entry name" value="Precorrin-6x_reduct"/>
</dbReference>
<dbReference type="EMBL" id="QCYH01000007">
    <property type="protein sequence ID" value="PVA09582.1"/>
    <property type="molecule type" value="Genomic_DNA"/>
</dbReference>
<dbReference type="SUPFAM" id="SSF52518">
    <property type="entry name" value="Thiamin diphosphate-binding fold (THDP-binding)"/>
    <property type="match status" value="1"/>
</dbReference>
<dbReference type="PROSITE" id="PS51014">
    <property type="entry name" value="COBK_CBIJ"/>
    <property type="match status" value="1"/>
</dbReference>
<sequence>MKQNLLILGGTTEATALCQALSAAGIDGTVSFAGRVRRPLRQPLPQRIGGFGGAEGLARYLRDHAISQVVDATHPFAAQMSANAAAACAAEGVPLIALTRPAWQAGPGDDWTHVPDIAGAVAALDRPSARVMLAVGRMHLAAFAPNPQHFYLLRLIDRPDGPLPFPECKIVQDRGPFTVEGDLALMRDHRIDLIVSKNSGGTGAHAKIIAARELGLPVIMIDRPAIPARRELHEVDEVMAWLAHDGTERGV</sequence>
<keyword evidence="3" id="KW-0560">Oxidoreductase</keyword>
<comment type="caution">
    <text evidence="4">The sequence shown here is derived from an EMBL/GenBank/DDBJ whole genome shotgun (WGS) entry which is preliminary data.</text>
</comment>
<evidence type="ECO:0000256" key="3">
    <source>
        <dbReference type="ARBA" id="ARBA00023002"/>
    </source>
</evidence>
<protein>
    <submittedName>
        <fullName evidence="4">Cobalt-precorrin-6A reductase</fullName>
    </submittedName>
</protein>
<dbReference type="AlphaFoldDB" id="A0A2T7G575"/>
<organism evidence="4 5">
    <name type="scientific">Pelagivirga sediminicola</name>
    <dbReference type="NCBI Taxonomy" id="2170575"/>
    <lineage>
        <taxon>Bacteria</taxon>
        <taxon>Pseudomonadati</taxon>
        <taxon>Pseudomonadota</taxon>
        <taxon>Alphaproteobacteria</taxon>
        <taxon>Rhodobacterales</taxon>
        <taxon>Paracoccaceae</taxon>
        <taxon>Pelagivirga</taxon>
    </lineage>
</organism>
<dbReference type="OrthoDB" id="5183775at2"/>
<dbReference type="UniPathway" id="UPA00148"/>
<dbReference type="GO" id="GO:0009236">
    <property type="term" value="P:cobalamin biosynthetic process"/>
    <property type="evidence" value="ECO:0007669"/>
    <property type="project" value="UniProtKB-UniPathway"/>
</dbReference>
<dbReference type="NCBIfam" id="NF005968">
    <property type="entry name" value="PRK08057.1-2"/>
    <property type="match status" value="1"/>
</dbReference>
<dbReference type="GO" id="GO:0016994">
    <property type="term" value="F:precorrin-6A reductase activity"/>
    <property type="evidence" value="ECO:0007669"/>
    <property type="project" value="InterPro"/>
</dbReference>
<name>A0A2T7G575_9RHOB</name>
<evidence type="ECO:0000313" key="5">
    <source>
        <dbReference type="Proteomes" id="UP000244446"/>
    </source>
</evidence>
<dbReference type="Pfam" id="PF02571">
    <property type="entry name" value="CbiJ"/>
    <property type="match status" value="1"/>
</dbReference>
<dbReference type="Proteomes" id="UP000244446">
    <property type="component" value="Unassembled WGS sequence"/>
</dbReference>
<dbReference type="PANTHER" id="PTHR36925">
    <property type="entry name" value="COBALT-PRECORRIN-6A REDUCTASE"/>
    <property type="match status" value="1"/>
</dbReference>
<keyword evidence="5" id="KW-1185">Reference proteome</keyword>
<dbReference type="RefSeq" id="WP_108692629.1">
    <property type="nucleotide sequence ID" value="NZ_QCYH01000007.1"/>
</dbReference>
<evidence type="ECO:0000313" key="4">
    <source>
        <dbReference type="EMBL" id="PVA09582.1"/>
    </source>
</evidence>
<dbReference type="InterPro" id="IPR029061">
    <property type="entry name" value="THDP-binding"/>
</dbReference>
<evidence type="ECO:0000256" key="2">
    <source>
        <dbReference type="ARBA" id="ARBA00022573"/>
    </source>
</evidence>
<comment type="pathway">
    <text evidence="1">Cofactor biosynthesis; adenosylcobalamin biosynthesis.</text>
</comment>
<gene>
    <name evidence="4" type="ORF">DC366_12880</name>
</gene>
<evidence type="ECO:0000256" key="1">
    <source>
        <dbReference type="ARBA" id="ARBA00004953"/>
    </source>
</evidence>
<dbReference type="NCBIfam" id="TIGR00715">
    <property type="entry name" value="precor6x_red"/>
    <property type="match status" value="1"/>
</dbReference>